<sequence length="204" mass="22407">MRLPSFPTFLRTLYAFSNSTLHRVPSPFGATNTRPTIGALKSISWPTVPFMGALFSTAQSRNMSYPMDKSDSEWQAQLSPEQFRVIREKGTEAPYTGKYDKHAPSTGTYTCAACSAPLYTAKQKFKSGCGWPAFYDTVPGAVTRHVDSAFGMERTEIVCSNCGGHLGHVFKGEGYPTPTDERHCVNSVSLNFSNEDPVVDKSKA</sequence>
<evidence type="ECO:0000256" key="3">
    <source>
        <dbReference type="ARBA" id="ARBA00022833"/>
    </source>
</evidence>
<evidence type="ECO:0000256" key="1">
    <source>
        <dbReference type="ARBA" id="ARBA00007174"/>
    </source>
</evidence>
<comment type="similarity">
    <text evidence="1 5">Belongs to the MsrB Met sulfoxide reductase family.</text>
</comment>
<dbReference type="InterPro" id="IPR028427">
    <property type="entry name" value="Met_Sox_Rdtase_MsrB"/>
</dbReference>
<dbReference type="InterPro" id="IPR011057">
    <property type="entry name" value="Mss4-like_sf"/>
</dbReference>
<evidence type="ECO:0000256" key="5">
    <source>
        <dbReference type="RuleBase" id="RU365044"/>
    </source>
</evidence>
<dbReference type="GO" id="GO:0030091">
    <property type="term" value="P:protein repair"/>
    <property type="evidence" value="ECO:0007669"/>
    <property type="project" value="InterPro"/>
</dbReference>
<proteinExistence type="inferred from homology"/>
<dbReference type="GO" id="GO:0046872">
    <property type="term" value="F:metal ion binding"/>
    <property type="evidence" value="ECO:0007669"/>
    <property type="project" value="UniProtKB-KW"/>
</dbReference>
<dbReference type="STRING" id="329884.A0A4V5NDU8"/>
<accession>A0A4V5NDU8</accession>
<organism evidence="7 8">
    <name type="scientific">Friedmanniomyces simplex</name>
    <dbReference type="NCBI Taxonomy" id="329884"/>
    <lineage>
        <taxon>Eukaryota</taxon>
        <taxon>Fungi</taxon>
        <taxon>Dikarya</taxon>
        <taxon>Ascomycota</taxon>
        <taxon>Pezizomycotina</taxon>
        <taxon>Dothideomycetes</taxon>
        <taxon>Dothideomycetidae</taxon>
        <taxon>Mycosphaerellales</taxon>
        <taxon>Teratosphaeriaceae</taxon>
        <taxon>Friedmanniomyces</taxon>
    </lineage>
</organism>
<evidence type="ECO:0000256" key="4">
    <source>
        <dbReference type="ARBA" id="ARBA00023002"/>
    </source>
</evidence>
<dbReference type="InterPro" id="IPR002579">
    <property type="entry name" value="Met_Sox_Rdtase_MsrB_dom"/>
</dbReference>
<dbReference type="FunFam" id="2.170.150.20:FF:000009">
    <property type="entry name" value="Peptide-methionine (R)-S-oxide reductase"/>
    <property type="match status" value="1"/>
</dbReference>
<dbReference type="Pfam" id="PF01641">
    <property type="entry name" value="SelR"/>
    <property type="match status" value="1"/>
</dbReference>
<reference evidence="7 8" key="1">
    <citation type="submission" date="2017-03" db="EMBL/GenBank/DDBJ databases">
        <title>Genomes of endolithic fungi from Antarctica.</title>
        <authorList>
            <person name="Coleine C."/>
            <person name="Masonjones S."/>
            <person name="Stajich J.E."/>
        </authorList>
    </citation>
    <scope>NUCLEOTIDE SEQUENCE [LARGE SCALE GENOMIC DNA]</scope>
    <source>
        <strain evidence="7 8">CCFEE 5184</strain>
    </source>
</reference>
<dbReference type="Proteomes" id="UP000309340">
    <property type="component" value="Unassembled WGS sequence"/>
</dbReference>
<keyword evidence="4 5" id="KW-0560">Oxidoreductase</keyword>
<name>A0A4V5NDU8_9PEZI</name>
<keyword evidence="2 5" id="KW-0479">Metal-binding</keyword>
<evidence type="ECO:0000259" key="6">
    <source>
        <dbReference type="PROSITE" id="PS51790"/>
    </source>
</evidence>
<comment type="cofactor">
    <cofactor evidence="5">
        <name>Zn(2+)</name>
        <dbReference type="ChEBI" id="CHEBI:29105"/>
    </cofactor>
    <text evidence="5">Binds 1 zinc ion per subunit.</text>
</comment>
<dbReference type="EMBL" id="NAJQ01000797">
    <property type="protein sequence ID" value="TKA64799.1"/>
    <property type="molecule type" value="Genomic_DNA"/>
</dbReference>
<dbReference type="PANTHER" id="PTHR46081">
    <property type="entry name" value="PEPTIDE METHIONINE SULFOXIDE REDUCTASE 2"/>
    <property type="match status" value="1"/>
</dbReference>
<dbReference type="SUPFAM" id="SSF51316">
    <property type="entry name" value="Mss4-like"/>
    <property type="match status" value="1"/>
</dbReference>
<dbReference type="Gene3D" id="2.170.150.20">
    <property type="entry name" value="Peptide methionine sulfoxide reductase"/>
    <property type="match status" value="1"/>
</dbReference>
<evidence type="ECO:0000313" key="8">
    <source>
        <dbReference type="Proteomes" id="UP000309340"/>
    </source>
</evidence>
<keyword evidence="8" id="KW-1185">Reference proteome</keyword>
<comment type="catalytic activity">
    <reaction evidence="5">
        <text>L-methionyl-[protein] + [thioredoxin]-disulfide + H2O = L-methionyl-(R)-S-oxide-[protein] + [thioredoxin]-dithiol</text>
        <dbReference type="Rhea" id="RHEA:24164"/>
        <dbReference type="Rhea" id="RHEA-COMP:10698"/>
        <dbReference type="Rhea" id="RHEA-COMP:10700"/>
        <dbReference type="Rhea" id="RHEA-COMP:12313"/>
        <dbReference type="Rhea" id="RHEA-COMP:12314"/>
        <dbReference type="ChEBI" id="CHEBI:15377"/>
        <dbReference type="ChEBI" id="CHEBI:16044"/>
        <dbReference type="ChEBI" id="CHEBI:29950"/>
        <dbReference type="ChEBI" id="CHEBI:45764"/>
        <dbReference type="ChEBI" id="CHEBI:50058"/>
        <dbReference type="EC" id="1.8.4.12"/>
    </reaction>
</comment>
<dbReference type="GO" id="GO:0033743">
    <property type="term" value="F:peptide-methionine (R)-S-oxide reductase activity"/>
    <property type="evidence" value="ECO:0007669"/>
    <property type="project" value="UniProtKB-EC"/>
</dbReference>
<dbReference type="PANTHER" id="PTHR46081:SF8">
    <property type="entry name" value="PEPTIDE METHIONINE SULFOXIDE REDUCTASE 2"/>
    <property type="match status" value="1"/>
</dbReference>
<dbReference type="PROSITE" id="PS51790">
    <property type="entry name" value="MSRB"/>
    <property type="match status" value="1"/>
</dbReference>
<evidence type="ECO:0000313" key="7">
    <source>
        <dbReference type="EMBL" id="TKA64799.1"/>
    </source>
</evidence>
<dbReference type="AlphaFoldDB" id="A0A4V5NDU8"/>
<dbReference type="GO" id="GO:0006979">
    <property type="term" value="P:response to oxidative stress"/>
    <property type="evidence" value="ECO:0007669"/>
    <property type="project" value="InterPro"/>
</dbReference>
<evidence type="ECO:0000256" key="2">
    <source>
        <dbReference type="ARBA" id="ARBA00022723"/>
    </source>
</evidence>
<protein>
    <recommendedName>
        <fullName evidence="5">Peptide-methionine (R)-S-oxide reductase</fullName>
        <ecNumber evidence="5">1.8.4.12</ecNumber>
    </recommendedName>
</protein>
<gene>
    <name evidence="7" type="ORF">B0A55_10112</name>
</gene>
<dbReference type="EC" id="1.8.4.12" evidence="5"/>
<dbReference type="NCBIfam" id="TIGR00357">
    <property type="entry name" value="peptide-methionine (R)-S-oxide reductase MsrB"/>
    <property type="match status" value="1"/>
</dbReference>
<feature type="domain" description="MsrB" evidence="6">
    <location>
        <begin position="71"/>
        <end position="195"/>
    </location>
</feature>
<keyword evidence="3 5" id="KW-0862">Zinc</keyword>
<dbReference type="OrthoDB" id="44061at2759"/>
<comment type="caution">
    <text evidence="7">The sequence shown here is derived from an EMBL/GenBank/DDBJ whole genome shotgun (WGS) entry which is preliminary data.</text>
</comment>